<dbReference type="RefSeq" id="WP_167702993.1">
    <property type="nucleotide sequence ID" value="NZ_JAATLK010000001.1"/>
</dbReference>
<keyword evidence="1" id="KW-1133">Transmembrane helix</keyword>
<dbReference type="GO" id="GO:0008233">
    <property type="term" value="F:peptidase activity"/>
    <property type="evidence" value="ECO:0007669"/>
    <property type="project" value="InterPro"/>
</dbReference>
<dbReference type="AlphaFoldDB" id="A0A968GBT5"/>
<keyword evidence="1" id="KW-0472">Membrane</keyword>
<keyword evidence="1" id="KW-0812">Transmembrane</keyword>
<reference evidence="2" key="1">
    <citation type="submission" date="2020-03" db="EMBL/GenBank/DDBJ databases">
        <title>Spirochaetal bacteria isolated from arthropods constitute a novel genus Entomospira genus novum within the order Spirochaetales.</title>
        <authorList>
            <person name="Grana-Miraglia L."/>
            <person name="Sikutova S."/>
            <person name="Fingerle V."/>
            <person name="Sing A."/>
            <person name="Castillo-Ramirez S."/>
            <person name="Margos G."/>
            <person name="Rudolf I."/>
        </authorList>
    </citation>
    <scope>NUCLEOTIDE SEQUENCE</scope>
    <source>
        <strain evidence="2">BR208</strain>
    </source>
</reference>
<feature type="transmembrane region" description="Helical" evidence="1">
    <location>
        <begin position="78"/>
        <end position="96"/>
    </location>
</feature>
<feature type="transmembrane region" description="Helical" evidence="1">
    <location>
        <begin position="102"/>
        <end position="124"/>
    </location>
</feature>
<dbReference type="PANTHER" id="PTHR36844:SF1">
    <property type="entry name" value="PROTEASE PRSW"/>
    <property type="match status" value="1"/>
</dbReference>
<dbReference type="PANTHER" id="PTHR36844">
    <property type="entry name" value="PROTEASE PRSW"/>
    <property type="match status" value="1"/>
</dbReference>
<name>A0A968GBT5_9SPIO</name>
<organism evidence="2 3">
    <name type="scientific">Entomospira nematocerorum</name>
    <dbReference type="NCBI Taxonomy" id="2719987"/>
    <lineage>
        <taxon>Bacteria</taxon>
        <taxon>Pseudomonadati</taxon>
        <taxon>Spirochaetota</taxon>
        <taxon>Spirochaetia</taxon>
        <taxon>Spirochaetales</taxon>
        <taxon>Spirochaetaceae</taxon>
        <taxon>Entomospira</taxon>
    </lineage>
</organism>
<gene>
    <name evidence="2" type="ORF">HCT46_01165</name>
</gene>
<evidence type="ECO:0000313" key="3">
    <source>
        <dbReference type="Proteomes" id="UP000752013"/>
    </source>
</evidence>
<dbReference type="EMBL" id="JAATLK010000001">
    <property type="protein sequence ID" value="NIZ46538.1"/>
    <property type="molecule type" value="Genomic_DNA"/>
</dbReference>
<feature type="transmembrane region" description="Helical" evidence="1">
    <location>
        <begin position="156"/>
        <end position="177"/>
    </location>
</feature>
<feature type="transmembrane region" description="Helical" evidence="1">
    <location>
        <begin position="21"/>
        <end position="39"/>
    </location>
</feature>
<protein>
    <submittedName>
        <fullName evidence="2">Uncharacterized protein</fullName>
    </submittedName>
</protein>
<dbReference type="InterPro" id="IPR026898">
    <property type="entry name" value="PrsW"/>
</dbReference>
<sequence length="187" mass="21684">MILLSIIISDRQFSTQQLFYFFFYGTMIFLIAFLLSLGIQYTRIPEFIPRPILNIIIEESSRFFILTVFIISSKHFSTTYIQLQFAMVSGIIFALLESAGYILHLSLLAFLIRLLIVTPLHIFLTMLQVRLVKKGFILAIILHSIYNYSYDIGSPLTQIMQIVILSSWFWIIGWLNAAKAKPFNPFL</sequence>
<proteinExistence type="predicted"/>
<comment type="caution">
    <text evidence="2">The sequence shown here is derived from an EMBL/GenBank/DDBJ whole genome shotgun (WGS) entry which is preliminary data.</text>
</comment>
<evidence type="ECO:0000313" key="2">
    <source>
        <dbReference type="EMBL" id="NIZ46538.1"/>
    </source>
</evidence>
<accession>A0A968GBT5</accession>
<keyword evidence="3" id="KW-1185">Reference proteome</keyword>
<evidence type="ECO:0000256" key="1">
    <source>
        <dbReference type="SAM" id="Phobius"/>
    </source>
</evidence>
<dbReference type="Proteomes" id="UP000752013">
    <property type="component" value="Unassembled WGS sequence"/>
</dbReference>